<accession>A0AC61NNK8</accession>
<keyword evidence="1" id="KW-0489">Methyltransferase</keyword>
<proteinExistence type="predicted"/>
<reference evidence="1" key="1">
    <citation type="submission" date="2021-08" db="EMBL/GenBank/DDBJ databases">
        <title>Novel anaerobic bacterium isolated from sea squirt in East Sea, Republic of Korea.</title>
        <authorList>
            <person name="Nguyen T.H."/>
            <person name="Li Z."/>
            <person name="Lee Y.-J."/>
            <person name="Ko J."/>
            <person name="Kim S.-G."/>
        </authorList>
    </citation>
    <scope>NUCLEOTIDE SEQUENCE</scope>
    <source>
        <strain evidence="1">KCTC 25031</strain>
    </source>
</reference>
<evidence type="ECO:0000313" key="1">
    <source>
        <dbReference type="EMBL" id="QZE14882.1"/>
    </source>
</evidence>
<organism evidence="1 2">
    <name type="scientific">Halosquirtibacter laminarini</name>
    <dbReference type="NCBI Taxonomy" id="3374600"/>
    <lineage>
        <taxon>Bacteria</taxon>
        <taxon>Pseudomonadati</taxon>
        <taxon>Bacteroidota</taxon>
        <taxon>Bacteroidia</taxon>
        <taxon>Marinilabiliales</taxon>
        <taxon>Prolixibacteraceae</taxon>
        <taxon>Halosquirtibacter</taxon>
    </lineage>
</organism>
<dbReference type="Proteomes" id="UP000826212">
    <property type="component" value="Chromosome"/>
</dbReference>
<evidence type="ECO:0000313" key="2">
    <source>
        <dbReference type="Proteomes" id="UP000826212"/>
    </source>
</evidence>
<dbReference type="EMBL" id="CP081303">
    <property type="protein sequence ID" value="QZE14882.1"/>
    <property type="molecule type" value="Genomic_DNA"/>
</dbReference>
<keyword evidence="1" id="KW-0808">Transferase</keyword>
<keyword evidence="2" id="KW-1185">Reference proteome</keyword>
<sequence>MRIIGGQFRGKQLSPGKKFTARPTTDFARESLFNILRNRIDFEEVVFLDLFGGTGAISYEMASHGCRDITIVEKDNKHYGFIRSSIDELKISRLVSAIRGDVFRFISSSRRKYDLIFADPPYELDNISEIPEKIFARELLSEDGILIVEHGKNTDYSTHPNFSELRKYGSVHFSFFEIKTEV</sequence>
<name>A0AC61NNK8_9BACT</name>
<gene>
    <name evidence="1" type="ORF">K4L44_03205</name>
</gene>
<protein>
    <submittedName>
        <fullName evidence="1">RsmD family RNA methyltransferase</fullName>
    </submittedName>
</protein>